<evidence type="ECO:0000313" key="4">
    <source>
        <dbReference type="Proteomes" id="UP001326715"/>
    </source>
</evidence>
<sequence length="171" mass="19028">MELYFVRHAKPEIAPGTCYGQLDVPLAAGYSAIHDEIFASLGQVDKVYTSPLQRCLLLASHLSAAYVADERLKELNFGEWEGMKWEEIDRALMDHWGAHYISSGPPAGESLQDLVNRLDAFLKDLVVSEKVVIVTHAGVIRAARHLLEGKALNEIMAEKINYGGIYTFNLL</sequence>
<evidence type="ECO:0000313" key="3">
    <source>
        <dbReference type="Proteomes" id="UP000183788"/>
    </source>
</evidence>
<dbReference type="Pfam" id="PF00300">
    <property type="entry name" value="His_Phos_1"/>
    <property type="match status" value="1"/>
</dbReference>
<evidence type="ECO:0000313" key="1">
    <source>
        <dbReference type="EMBL" id="SFW35075.1"/>
    </source>
</evidence>
<accession>A0A1K1NIB2</accession>
<dbReference type="PANTHER" id="PTHR48100:SF59">
    <property type="entry name" value="ADENOSYLCOBALAMIN_ALPHA-RIBAZOLE PHOSPHATASE"/>
    <property type="match status" value="1"/>
</dbReference>
<dbReference type="InterPro" id="IPR050275">
    <property type="entry name" value="PGM_Phosphatase"/>
</dbReference>
<dbReference type="EMBL" id="CP140154">
    <property type="protein sequence ID" value="WQG91175.1"/>
    <property type="molecule type" value="Genomic_DNA"/>
</dbReference>
<evidence type="ECO:0000313" key="2">
    <source>
        <dbReference type="EMBL" id="WQG91175.1"/>
    </source>
</evidence>
<dbReference type="InterPro" id="IPR029033">
    <property type="entry name" value="His_PPase_superfam"/>
</dbReference>
<reference evidence="1 3" key="1">
    <citation type="submission" date="2016-11" db="EMBL/GenBank/DDBJ databases">
        <authorList>
            <person name="Jaros S."/>
            <person name="Januszkiewicz K."/>
            <person name="Wedrychowicz H."/>
        </authorList>
    </citation>
    <scope>NUCLEOTIDE SEQUENCE [LARGE SCALE GENOMIC DNA]</scope>
    <source>
        <strain evidence="1 3">DSM 784</strain>
    </source>
</reference>
<proteinExistence type="predicted"/>
<name>A0A1K1NIB2_9BACT</name>
<gene>
    <name evidence="1" type="ORF">SAMN05661012_01335</name>
    <name evidence="2" type="ORF">SR876_06670</name>
</gene>
<organism evidence="1 3">
    <name type="scientific">Chitinophaga sancti</name>
    <dbReference type="NCBI Taxonomy" id="1004"/>
    <lineage>
        <taxon>Bacteria</taxon>
        <taxon>Pseudomonadati</taxon>
        <taxon>Bacteroidota</taxon>
        <taxon>Chitinophagia</taxon>
        <taxon>Chitinophagales</taxon>
        <taxon>Chitinophagaceae</taxon>
        <taxon>Chitinophaga</taxon>
    </lineage>
</organism>
<dbReference type="CDD" id="cd07067">
    <property type="entry name" value="HP_PGM_like"/>
    <property type="match status" value="1"/>
</dbReference>
<keyword evidence="4" id="KW-1185">Reference proteome</keyword>
<protein>
    <submittedName>
        <fullName evidence="1">Alpha-ribazole phosphatase</fullName>
    </submittedName>
    <submittedName>
        <fullName evidence="2">Histidine phosphatase family protein</fullName>
    </submittedName>
</protein>
<dbReference type="PANTHER" id="PTHR48100">
    <property type="entry name" value="BROAD-SPECIFICITY PHOSPHATASE YOR283W-RELATED"/>
    <property type="match status" value="1"/>
</dbReference>
<dbReference type="AlphaFoldDB" id="A0A1K1NIB2"/>
<dbReference type="Proteomes" id="UP000183788">
    <property type="component" value="Unassembled WGS sequence"/>
</dbReference>
<dbReference type="STRING" id="1004.SAMN05661012_01335"/>
<dbReference type="EMBL" id="FPIZ01000003">
    <property type="protein sequence ID" value="SFW35075.1"/>
    <property type="molecule type" value="Genomic_DNA"/>
</dbReference>
<dbReference type="InterPro" id="IPR013078">
    <property type="entry name" value="His_Pase_superF_clade-1"/>
</dbReference>
<dbReference type="SUPFAM" id="SSF53254">
    <property type="entry name" value="Phosphoglycerate mutase-like"/>
    <property type="match status" value="1"/>
</dbReference>
<dbReference type="RefSeq" id="WP_072358158.1">
    <property type="nucleotide sequence ID" value="NZ_CP139972.1"/>
</dbReference>
<dbReference type="SMART" id="SM00855">
    <property type="entry name" value="PGAM"/>
    <property type="match status" value="1"/>
</dbReference>
<dbReference type="GO" id="GO:0005737">
    <property type="term" value="C:cytoplasm"/>
    <property type="evidence" value="ECO:0007669"/>
    <property type="project" value="TreeGrafter"/>
</dbReference>
<dbReference type="Proteomes" id="UP001326715">
    <property type="component" value="Chromosome"/>
</dbReference>
<dbReference type="GO" id="GO:0016791">
    <property type="term" value="F:phosphatase activity"/>
    <property type="evidence" value="ECO:0007669"/>
    <property type="project" value="TreeGrafter"/>
</dbReference>
<reference evidence="2 4" key="2">
    <citation type="submission" date="2023-11" db="EMBL/GenBank/DDBJ databases">
        <title>MicrobeMod: A computational toolkit for identifying prokaryotic methylation and restriction-modification with nanopore sequencing.</title>
        <authorList>
            <person name="Crits-Christoph A."/>
            <person name="Kang S.C."/>
            <person name="Lee H."/>
            <person name="Ostrov N."/>
        </authorList>
    </citation>
    <scope>NUCLEOTIDE SEQUENCE [LARGE SCALE GENOMIC DNA]</scope>
    <source>
        <strain evidence="2 4">ATCC 23090</strain>
    </source>
</reference>
<dbReference type="Gene3D" id="3.40.50.1240">
    <property type="entry name" value="Phosphoglycerate mutase-like"/>
    <property type="match status" value="1"/>
</dbReference>